<comment type="similarity">
    <text evidence="1">Belongs to the universal ribosomal protein uS5 family.</text>
</comment>
<sequence>MAKIDPEGLTLKDKVVFINRVAKVVKGGRRFSFTALVVVGDGEGTLGVGKGKANEVPESIRKAVEAAKRSLVTFPMKDGTIPHRIVGRFGGCTVVMNPAVKGTGVIAGGVVRSLFEVSGIQDINAKALGGHNPFNTINAAMDGLMNLMDPEEVLRLRGKKAPQKAEAQDVAPADSSDKAPAAAAEA</sequence>
<reference evidence="8" key="1">
    <citation type="journal article" date="2015" name="Nature">
        <title>Complex archaea that bridge the gap between prokaryotes and eukaryotes.</title>
        <authorList>
            <person name="Spang A."/>
            <person name="Saw J.H."/>
            <person name="Jorgensen S.L."/>
            <person name="Zaremba-Niedzwiedzka K."/>
            <person name="Martijn J."/>
            <person name="Lind A.E."/>
            <person name="van Eijk R."/>
            <person name="Schleper C."/>
            <person name="Guy L."/>
            <person name="Ettema T.J."/>
        </authorList>
    </citation>
    <scope>NUCLEOTIDE SEQUENCE</scope>
</reference>
<dbReference type="GO" id="GO:0006412">
    <property type="term" value="P:translation"/>
    <property type="evidence" value="ECO:0007669"/>
    <property type="project" value="InterPro"/>
</dbReference>
<dbReference type="SUPFAM" id="SSF54768">
    <property type="entry name" value="dsRNA-binding domain-like"/>
    <property type="match status" value="1"/>
</dbReference>
<dbReference type="InterPro" id="IPR013810">
    <property type="entry name" value="Ribosomal_uS5_N"/>
</dbReference>
<proteinExistence type="inferred from homology"/>
<evidence type="ECO:0000256" key="3">
    <source>
        <dbReference type="ARBA" id="ARBA00022884"/>
    </source>
</evidence>
<dbReference type="Pfam" id="PF03719">
    <property type="entry name" value="Ribosomal_S5_C"/>
    <property type="match status" value="1"/>
</dbReference>
<dbReference type="FunFam" id="3.30.230.10:FF:000002">
    <property type="entry name" value="30S ribosomal protein S5"/>
    <property type="match status" value="1"/>
</dbReference>
<dbReference type="GO" id="GO:0003735">
    <property type="term" value="F:structural constituent of ribosome"/>
    <property type="evidence" value="ECO:0007669"/>
    <property type="project" value="InterPro"/>
</dbReference>
<dbReference type="InterPro" id="IPR000851">
    <property type="entry name" value="Ribosomal_uS5"/>
</dbReference>
<dbReference type="Pfam" id="PF00333">
    <property type="entry name" value="Ribosomal_S5"/>
    <property type="match status" value="1"/>
</dbReference>
<dbReference type="GO" id="GO:0019843">
    <property type="term" value="F:rRNA binding"/>
    <property type="evidence" value="ECO:0007669"/>
    <property type="project" value="UniProtKB-KW"/>
</dbReference>
<feature type="region of interest" description="Disordered" evidence="6">
    <location>
        <begin position="156"/>
        <end position="186"/>
    </location>
</feature>
<protein>
    <recommendedName>
        <fullName evidence="7">S5 DRBM domain-containing protein</fullName>
    </recommendedName>
</protein>
<dbReference type="NCBIfam" id="TIGR01021">
    <property type="entry name" value="rpsE_bact"/>
    <property type="match status" value="1"/>
</dbReference>
<dbReference type="InterPro" id="IPR005324">
    <property type="entry name" value="Ribosomal_uS5_C"/>
</dbReference>
<dbReference type="SUPFAM" id="SSF54211">
    <property type="entry name" value="Ribosomal protein S5 domain 2-like"/>
    <property type="match status" value="1"/>
</dbReference>
<evidence type="ECO:0000313" key="8">
    <source>
        <dbReference type="EMBL" id="KKL76172.1"/>
    </source>
</evidence>
<dbReference type="PANTHER" id="PTHR48277:SF1">
    <property type="entry name" value="MITOCHONDRIAL RIBOSOMAL PROTEIN S5"/>
    <property type="match status" value="1"/>
</dbReference>
<keyword evidence="4" id="KW-0689">Ribosomal protein</keyword>
<comment type="caution">
    <text evidence="8">The sequence shown here is derived from an EMBL/GenBank/DDBJ whole genome shotgun (WGS) entry which is preliminary data.</text>
</comment>
<evidence type="ECO:0000256" key="2">
    <source>
        <dbReference type="ARBA" id="ARBA00022730"/>
    </source>
</evidence>
<accession>A0A0F9HLY3</accession>
<evidence type="ECO:0000259" key="7">
    <source>
        <dbReference type="PROSITE" id="PS50881"/>
    </source>
</evidence>
<evidence type="ECO:0000256" key="5">
    <source>
        <dbReference type="ARBA" id="ARBA00023274"/>
    </source>
</evidence>
<organism evidence="8">
    <name type="scientific">marine sediment metagenome</name>
    <dbReference type="NCBI Taxonomy" id="412755"/>
    <lineage>
        <taxon>unclassified sequences</taxon>
        <taxon>metagenomes</taxon>
        <taxon>ecological metagenomes</taxon>
    </lineage>
</organism>
<name>A0A0F9HLY3_9ZZZZ</name>
<gene>
    <name evidence="8" type="ORF">LCGC14_2047560</name>
</gene>
<dbReference type="InterPro" id="IPR020568">
    <property type="entry name" value="Ribosomal_Su5_D2-typ_SF"/>
</dbReference>
<dbReference type="InterPro" id="IPR005712">
    <property type="entry name" value="Ribosomal_uS5_bac-type"/>
</dbReference>
<dbReference type="InterPro" id="IPR014721">
    <property type="entry name" value="Ribsml_uS5_D2-typ_fold_subgr"/>
</dbReference>
<feature type="domain" description="S5 DRBM" evidence="7">
    <location>
        <begin position="11"/>
        <end position="74"/>
    </location>
</feature>
<evidence type="ECO:0000256" key="1">
    <source>
        <dbReference type="ARBA" id="ARBA00008945"/>
    </source>
</evidence>
<dbReference type="FunFam" id="3.30.160.20:FF:000001">
    <property type="entry name" value="30S ribosomal protein S5"/>
    <property type="match status" value="1"/>
</dbReference>
<feature type="compositionally biased region" description="Low complexity" evidence="6">
    <location>
        <begin position="171"/>
        <end position="186"/>
    </location>
</feature>
<dbReference type="PROSITE" id="PS50881">
    <property type="entry name" value="S5_DSRBD"/>
    <property type="match status" value="1"/>
</dbReference>
<keyword evidence="5" id="KW-0687">Ribonucleoprotein</keyword>
<dbReference type="GO" id="GO:0015935">
    <property type="term" value="C:small ribosomal subunit"/>
    <property type="evidence" value="ECO:0007669"/>
    <property type="project" value="InterPro"/>
</dbReference>
<dbReference type="GO" id="GO:0042254">
    <property type="term" value="P:ribosome biogenesis"/>
    <property type="evidence" value="ECO:0007669"/>
    <property type="project" value="UniProtKB-ARBA"/>
</dbReference>
<evidence type="ECO:0000256" key="4">
    <source>
        <dbReference type="ARBA" id="ARBA00022980"/>
    </source>
</evidence>
<dbReference type="EMBL" id="LAZR01024135">
    <property type="protein sequence ID" value="KKL76172.1"/>
    <property type="molecule type" value="Genomic_DNA"/>
</dbReference>
<dbReference type="AlphaFoldDB" id="A0A0F9HLY3"/>
<dbReference type="HAMAP" id="MF_01307_B">
    <property type="entry name" value="Ribosomal_uS5_B"/>
    <property type="match status" value="1"/>
</dbReference>
<keyword evidence="2" id="KW-0699">rRNA-binding</keyword>
<dbReference type="PANTHER" id="PTHR48277">
    <property type="entry name" value="MITOCHONDRIAL RIBOSOMAL PROTEIN S5"/>
    <property type="match status" value="1"/>
</dbReference>
<evidence type="ECO:0000256" key="6">
    <source>
        <dbReference type="SAM" id="MobiDB-lite"/>
    </source>
</evidence>
<dbReference type="InterPro" id="IPR018192">
    <property type="entry name" value="Ribosomal_uS5_N_CS"/>
</dbReference>
<dbReference type="PROSITE" id="PS00585">
    <property type="entry name" value="RIBOSOMAL_S5"/>
    <property type="match status" value="1"/>
</dbReference>
<keyword evidence="3" id="KW-0694">RNA-binding</keyword>
<dbReference type="Gene3D" id="3.30.160.20">
    <property type="match status" value="1"/>
</dbReference>
<dbReference type="GO" id="GO:0005737">
    <property type="term" value="C:cytoplasm"/>
    <property type="evidence" value="ECO:0007669"/>
    <property type="project" value="UniProtKB-ARBA"/>
</dbReference>
<dbReference type="Gene3D" id="3.30.230.10">
    <property type="match status" value="1"/>
</dbReference>